<dbReference type="EMBL" id="LN879502">
    <property type="protein sequence ID" value="CUI15873.1"/>
    <property type="molecule type" value="Genomic_DNA"/>
</dbReference>
<dbReference type="Gene3D" id="3.90.70.10">
    <property type="entry name" value="Cysteine proteinases"/>
    <property type="match status" value="1"/>
</dbReference>
<dbReference type="InterPro" id="IPR005074">
    <property type="entry name" value="Peptidase_C39"/>
</dbReference>
<dbReference type="GO" id="GO:0006508">
    <property type="term" value="P:proteolysis"/>
    <property type="evidence" value="ECO:0007669"/>
    <property type="project" value="InterPro"/>
</dbReference>
<name>A0A0U5EPP6_9BACT</name>
<organism evidence="2 3">
    <name type="scientific">Candidatus Protochlamydia naegleriophila</name>
    <dbReference type="NCBI Taxonomy" id="389348"/>
    <lineage>
        <taxon>Bacteria</taxon>
        <taxon>Pseudomonadati</taxon>
        <taxon>Chlamydiota</taxon>
        <taxon>Chlamydiia</taxon>
        <taxon>Parachlamydiales</taxon>
        <taxon>Parachlamydiaceae</taxon>
        <taxon>Candidatus Protochlamydia</taxon>
    </lineage>
</organism>
<dbReference type="GO" id="GO:0005524">
    <property type="term" value="F:ATP binding"/>
    <property type="evidence" value="ECO:0007669"/>
    <property type="project" value="InterPro"/>
</dbReference>
<dbReference type="Proteomes" id="UP000069902">
    <property type="component" value="Chromosome cPNK"/>
</dbReference>
<keyword evidence="3" id="KW-1185">Reference proteome</keyword>
<dbReference type="RefSeq" id="WP_059059786.1">
    <property type="nucleotide sequence ID" value="NZ_LN879502.1"/>
</dbReference>
<dbReference type="AlphaFoldDB" id="A0A0U5EPP6"/>
<dbReference type="GO" id="GO:0016020">
    <property type="term" value="C:membrane"/>
    <property type="evidence" value="ECO:0007669"/>
    <property type="project" value="InterPro"/>
</dbReference>
<feature type="domain" description="Peptidase C39" evidence="1">
    <location>
        <begin position="192"/>
        <end position="308"/>
    </location>
</feature>
<accession>A0A0U5EPP6</accession>
<protein>
    <recommendedName>
        <fullName evidence="1">Peptidase C39 domain-containing protein</fullName>
    </recommendedName>
</protein>
<dbReference type="GO" id="GO:0008233">
    <property type="term" value="F:peptidase activity"/>
    <property type="evidence" value="ECO:0007669"/>
    <property type="project" value="InterPro"/>
</dbReference>
<reference evidence="3" key="1">
    <citation type="submission" date="2015-09" db="EMBL/GenBank/DDBJ databases">
        <authorList>
            <person name="Bertelli C."/>
        </authorList>
    </citation>
    <scope>NUCLEOTIDE SEQUENCE [LARGE SCALE GENOMIC DNA]</scope>
    <source>
        <strain evidence="3">KNic</strain>
    </source>
</reference>
<evidence type="ECO:0000259" key="1">
    <source>
        <dbReference type="Pfam" id="PF03412"/>
    </source>
</evidence>
<evidence type="ECO:0000313" key="2">
    <source>
        <dbReference type="EMBL" id="CUI15873.1"/>
    </source>
</evidence>
<dbReference type="InParanoid" id="A0A0U5EPP6"/>
<dbReference type="Pfam" id="PF03412">
    <property type="entry name" value="Peptidase_C39"/>
    <property type="match status" value="1"/>
</dbReference>
<gene>
    <name evidence="2" type="ORF">PNK_0236</name>
</gene>
<proteinExistence type="predicted"/>
<dbReference type="PATRIC" id="fig|389348.3.peg.268"/>
<dbReference type="KEGG" id="pnl:PNK_0236"/>
<evidence type="ECO:0000313" key="3">
    <source>
        <dbReference type="Proteomes" id="UP000069902"/>
    </source>
</evidence>
<dbReference type="STRING" id="389348.PNK_0236"/>
<sequence>MNPLGPNYYNFYNPVFQETNSNENLSADIEKPSLNEVEEQALNLNEGNAPHPLEPIATNLVSERPDWVPQTAVSKIGTLSAQTFLYLLDKQQIAQEKGEALKWFFQQRKFPPVVSCDSFNIPAWIDLTRLDTPVDREGYATTFSEHGSQNSKFIQDTHLLSIFPVNTIRYLDPRSDAPASIYPVGIYSDSKVMIQQQATRGCVAACAAMMVEDHQRQCNLRSLISTNLATDAQLISWLKEAGLDAALYMIQGGIAELESFIKQHGSVACAANGELGGHAIILDQIDSNQATIRDPFHGWRIAISTQQFIAMGGTNPSIVYVKSTPNP</sequence>